<dbReference type="PATRIC" id="fig|1122985.7.peg.933"/>
<evidence type="ECO:0000313" key="2">
    <source>
        <dbReference type="EMBL" id="KDR52947.1"/>
    </source>
</evidence>
<feature type="domain" description="DUF4180" evidence="1">
    <location>
        <begin position="266"/>
        <end position="371"/>
    </location>
</feature>
<dbReference type="Pfam" id="PF00702">
    <property type="entry name" value="Hydrolase"/>
    <property type="match status" value="1"/>
</dbReference>
<dbReference type="Gene3D" id="3.40.50.1000">
    <property type="entry name" value="HAD superfamily/HAD-like"/>
    <property type="match status" value="1"/>
</dbReference>
<dbReference type="SFLD" id="SFLDG01129">
    <property type="entry name" value="C1.5:_HAD__Beta-PGM__Phosphata"/>
    <property type="match status" value="1"/>
</dbReference>
<dbReference type="eggNOG" id="COG0637">
    <property type="taxonomic scope" value="Bacteria"/>
</dbReference>
<dbReference type="SUPFAM" id="SSF56784">
    <property type="entry name" value="HAD-like"/>
    <property type="match status" value="1"/>
</dbReference>
<dbReference type="Gene3D" id="1.10.150.240">
    <property type="entry name" value="Putative phosphatase, domain 2"/>
    <property type="match status" value="1"/>
</dbReference>
<dbReference type="EMBL" id="JNGW01000035">
    <property type="protein sequence ID" value="KDR52947.1"/>
    <property type="molecule type" value="Genomic_DNA"/>
</dbReference>
<gene>
    <name evidence="2" type="ORF">HMPREF1991_00902</name>
</gene>
<dbReference type="HOGENOM" id="CLU_739360_0_0_10"/>
<dbReference type="PANTHER" id="PTHR43481">
    <property type="entry name" value="FRUCTOSE-1-PHOSPHATE PHOSPHATASE"/>
    <property type="match status" value="1"/>
</dbReference>
<organism evidence="2 3">
    <name type="scientific">Hoylesella loescheii DSM 19665 = JCM 12249 = ATCC 15930</name>
    <dbReference type="NCBI Taxonomy" id="1122985"/>
    <lineage>
        <taxon>Bacteria</taxon>
        <taxon>Pseudomonadati</taxon>
        <taxon>Bacteroidota</taxon>
        <taxon>Bacteroidia</taxon>
        <taxon>Bacteroidales</taxon>
        <taxon>Prevotellaceae</taxon>
        <taxon>Hoylesella</taxon>
    </lineage>
</organism>
<protein>
    <submittedName>
        <fullName evidence="2">HAD hydrolase, family IA, variant 3</fullName>
    </submittedName>
</protein>
<dbReference type="PANTHER" id="PTHR43481:SF4">
    <property type="entry name" value="GLYCEROL-1-PHOSPHATE PHOSPHOHYDROLASE 1-RELATED"/>
    <property type="match status" value="1"/>
</dbReference>
<name>A0A069QJU1_HOYLO</name>
<comment type="caution">
    <text evidence="2">The sequence shown here is derived from an EMBL/GenBank/DDBJ whole genome shotgun (WGS) entry which is preliminary data.</text>
</comment>
<sequence length="374" mass="41449">MDNMYAPTSCNLPFGHKQEVKLYLEKSGFDSFQPRAVLFDMDGVLYDSMPNHARCWQEAMAKFGLKMTAADVYATEGMRGVETIRLMVKAQQGRDISEDEAQMMYDEKARLFGLLSKAPIMEGVLELMEKIKLAGMQIVVVTGSGQRPLIERLQHDFKDFVTADKIVSAYDVTRGKPAPDPYLMGLQKAGNLQPWQGVVVENAPMGVRAGVAARIFTIAVNSGPLPNATLAGEGANIVFDRMTQLCDAWVRNMPEFSFISHTVGKAMVAEITANDMLLAFPEDANDLLGNAYYQGFEGMIISTDKISPRFFDLKTKLAGEVLQKFSAFRMRLAIVGDFSAFPSENLQSFICESNRGRLIHFSPTTADALAWFEA</sequence>
<dbReference type="InterPro" id="IPR036412">
    <property type="entry name" value="HAD-like_sf"/>
</dbReference>
<dbReference type="Proteomes" id="UP000027442">
    <property type="component" value="Unassembled WGS sequence"/>
</dbReference>
<keyword evidence="2" id="KW-0378">Hydrolase</keyword>
<reference evidence="2 3" key="1">
    <citation type="submission" date="2013-08" db="EMBL/GenBank/DDBJ databases">
        <authorList>
            <person name="Weinstock G."/>
            <person name="Sodergren E."/>
            <person name="Wylie T."/>
            <person name="Fulton L."/>
            <person name="Fulton R."/>
            <person name="Fronick C."/>
            <person name="O'Laughlin M."/>
            <person name="Godfrey J."/>
            <person name="Miner T."/>
            <person name="Herter B."/>
            <person name="Appelbaum E."/>
            <person name="Cordes M."/>
            <person name="Lek S."/>
            <person name="Wollam A."/>
            <person name="Pepin K.H."/>
            <person name="Palsikar V.B."/>
            <person name="Mitreva M."/>
            <person name="Wilson R.K."/>
        </authorList>
    </citation>
    <scope>NUCLEOTIDE SEQUENCE [LARGE SCALE GENOMIC DNA]</scope>
    <source>
        <strain evidence="2 3">ATCC 15930</strain>
    </source>
</reference>
<dbReference type="Pfam" id="PF13788">
    <property type="entry name" value="DUF4180"/>
    <property type="match status" value="1"/>
</dbReference>
<dbReference type="AlphaFoldDB" id="A0A069QJU1"/>
<evidence type="ECO:0000313" key="3">
    <source>
        <dbReference type="Proteomes" id="UP000027442"/>
    </source>
</evidence>
<dbReference type="InterPro" id="IPR023198">
    <property type="entry name" value="PGP-like_dom2"/>
</dbReference>
<dbReference type="SFLD" id="SFLDS00003">
    <property type="entry name" value="Haloacid_Dehalogenase"/>
    <property type="match status" value="1"/>
</dbReference>
<evidence type="ECO:0000259" key="1">
    <source>
        <dbReference type="Pfam" id="PF13788"/>
    </source>
</evidence>
<dbReference type="SFLD" id="SFLDG01135">
    <property type="entry name" value="C1.5.6:_HAD__Beta-PGM__Phospha"/>
    <property type="match status" value="1"/>
</dbReference>
<keyword evidence="3" id="KW-1185">Reference proteome</keyword>
<dbReference type="InterPro" id="IPR051806">
    <property type="entry name" value="HAD-like_SPP"/>
</dbReference>
<proteinExistence type="predicted"/>
<dbReference type="InterPro" id="IPR025438">
    <property type="entry name" value="DUF4180"/>
</dbReference>
<dbReference type="InterPro" id="IPR023214">
    <property type="entry name" value="HAD_sf"/>
</dbReference>
<dbReference type="GO" id="GO:0050308">
    <property type="term" value="F:sugar-phosphatase activity"/>
    <property type="evidence" value="ECO:0007669"/>
    <property type="project" value="TreeGrafter"/>
</dbReference>
<accession>A0A069QJU1</accession>